<dbReference type="OrthoDB" id="140416at2"/>
<feature type="transmembrane region" description="Helical" evidence="1">
    <location>
        <begin position="41"/>
        <end position="61"/>
    </location>
</feature>
<keyword evidence="1" id="KW-0472">Membrane</keyword>
<dbReference type="STRING" id="241244.ATY39_12115"/>
<dbReference type="PANTHER" id="PTHR34351">
    <property type="entry name" value="SLR1927 PROTEIN-RELATED"/>
    <property type="match status" value="1"/>
</dbReference>
<dbReference type="InterPro" id="IPR002881">
    <property type="entry name" value="DUF58"/>
</dbReference>
<protein>
    <recommendedName>
        <fullName evidence="2">DUF58 domain-containing protein</fullName>
    </recommendedName>
</protein>
<keyword evidence="1" id="KW-1133">Transmembrane helix</keyword>
<organism evidence="3 4">
    <name type="scientific">Rummeliibacillus stabekisii</name>
    <dbReference type="NCBI Taxonomy" id="241244"/>
    <lineage>
        <taxon>Bacteria</taxon>
        <taxon>Bacillati</taxon>
        <taxon>Bacillota</taxon>
        <taxon>Bacilli</taxon>
        <taxon>Bacillales</taxon>
        <taxon>Caryophanaceae</taxon>
        <taxon>Rummeliibacillus</taxon>
    </lineage>
</organism>
<name>A0A143HF38_9BACL</name>
<proteinExistence type="predicted"/>
<dbReference type="AlphaFoldDB" id="A0A143HF38"/>
<dbReference type="KEGG" id="rst:ATY39_12115"/>
<keyword evidence="4" id="KW-1185">Reference proteome</keyword>
<evidence type="ECO:0000313" key="3">
    <source>
        <dbReference type="EMBL" id="AMX00096.1"/>
    </source>
</evidence>
<reference evidence="3 4" key="1">
    <citation type="journal article" date="2016" name="Genome Announc.">
        <title>Whole-Genome Sequence of Rummeliibacillus stabekisii Strain PP9 Isolated from Antarctic Soil.</title>
        <authorList>
            <person name="da Mota F.F."/>
            <person name="Vollu R.E."/>
            <person name="Jurelevicius D."/>
            <person name="Seldin L."/>
        </authorList>
    </citation>
    <scope>NUCLEOTIDE SEQUENCE [LARGE SCALE GENOMIC DNA]</scope>
    <source>
        <strain evidence="3 4">PP9</strain>
    </source>
</reference>
<keyword evidence="1" id="KW-0812">Transmembrane</keyword>
<evidence type="ECO:0000259" key="2">
    <source>
        <dbReference type="Pfam" id="PF01882"/>
    </source>
</evidence>
<accession>A0A143HF38</accession>
<dbReference type="Proteomes" id="UP000076021">
    <property type="component" value="Chromosome"/>
</dbReference>
<feature type="domain" description="DUF58" evidence="2">
    <location>
        <begin position="208"/>
        <end position="353"/>
    </location>
</feature>
<dbReference type="EMBL" id="CP014806">
    <property type="protein sequence ID" value="AMX00096.1"/>
    <property type="molecule type" value="Genomic_DNA"/>
</dbReference>
<dbReference type="RefSeq" id="WP_066790124.1">
    <property type="nucleotide sequence ID" value="NZ_CP014806.1"/>
</dbReference>
<dbReference type="PANTHER" id="PTHR34351:SF2">
    <property type="entry name" value="DUF58 DOMAIN-CONTAINING PROTEIN"/>
    <property type="match status" value="1"/>
</dbReference>
<reference evidence="4" key="2">
    <citation type="submission" date="2016-03" db="EMBL/GenBank/DDBJ databases">
        <authorList>
            <person name="Ploux O."/>
        </authorList>
    </citation>
    <scope>NUCLEOTIDE SEQUENCE [LARGE SCALE GENOMIC DNA]</scope>
    <source>
        <strain evidence="4">PP9</strain>
    </source>
</reference>
<gene>
    <name evidence="3" type="ORF">ATY39_12115</name>
</gene>
<evidence type="ECO:0000256" key="1">
    <source>
        <dbReference type="SAM" id="Phobius"/>
    </source>
</evidence>
<evidence type="ECO:0000313" key="4">
    <source>
        <dbReference type="Proteomes" id="UP000076021"/>
    </source>
</evidence>
<dbReference type="Pfam" id="PF01882">
    <property type="entry name" value="DUF58"/>
    <property type="match status" value="1"/>
</dbReference>
<sequence length="400" mass="45761">MMKRHAIGRSLQAFIRLFLILLLLAISLSFALMQGGFVSWFIFFMFLPFALYSTLLFFWPFRFSAERTSIKKQAVQGESVIVETIIKRMFRFPLLYVIAEEKAAEGALPIKEEDTLQVTMLGTKKSFVFAYEATELRRGYYEQTGIELTVTDFFGWMKRKVFVSSPLTIVVTPKITEMKYTSPSLQNKSSTGSSNLSSKRDHTVVSGVRDYQPGDRMSWIHWKTFAKTQTLQTKTFESQQSKEWCLILDGTQEELFEEQVEFCASILAAAVKKRETLSFLFAGAKQVFIQGIHTNDQLKQALYKMAQLQPEPIEQFEKSLPEHRLLENNSGVYFVTSNLSKEWAQVLQRTSKQSGPAVCFLLRSLEDSVEKIGGLIDQSIRIVPLTPSQFPNAFMEVMKP</sequence>